<dbReference type="EMBL" id="KM204984">
    <property type="protein sequence ID" value="AJR28285.1"/>
    <property type="molecule type" value="Viral_cRNA"/>
</dbReference>
<protein>
    <submittedName>
        <fullName evidence="1">Phosphoprotein</fullName>
    </submittedName>
</protein>
<dbReference type="Proteomes" id="UP000125481">
    <property type="component" value="Segment"/>
</dbReference>
<dbReference type="GeneID" id="37627393"/>
<dbReference type="RefSeq" id="YP_009362161.1">
    <property type="nucleotide sequence ID" value="NC_034536.1"/>
</dbReference>
<evidence type="ECO:0000313" key="1">
    <source>
        <dbReference type="EMBL" id="AJR28285.1"/>
    </source>
</evidence>
<name>A0A0D3R1F4_9RHAB</name>
<dbReference type="KEGG" id="vg:37627393"/>
<sequence length="230" mass="26527">MFSLSKVLDGYDKSGLAESLRDFENTTDEMESQNALESGHYDLDGCKNLVENRQKDWVDDVLEENKRTPDKSEQLEYLFHFDDFSGASDHRLVLNLQRLTDLMCYETGTIVTLEPNWGKRQFMLRKFSPDGFKLRLESDDLTDDLPPPPVELLEESIKGAVNQSDTQGHKPKKGKIIIPPKMSDKKPVTLLDIPTKPGSLLEVRSILQKRKILNRLVISHELNLWRWEEN</sequence>
<evidence type="ECO:0000313" key="2">
    <source>
        <dbReference type="Proteomes" id="UP000125481"/>
    </source>
</evidence>
<proteinExistence type="predicted"/>
<reference evidence="1 2" key="1">
    <citation type="journal article" date="2015" name="PLoS Pathog.">
        <title>Evolution of genome size and complexity in the rhabdoviridae.</title>
        <authorList>
            <person name="Walker P.J."/>
            <person name="Firth C."/>
            <person name="Widen S.G."/>
            <person name="Blasdell K.R."/>
            <person name="Guzman H."/>
            <person name="Wood T.G."/>
            <person name="Paradkar P.N."/>
            <person name="Holmes E.C."/>
            <person name="Tesh R.B."/>
            <person name="Vasilakis N."/>
        </authorList>
    </citation>
    <scope>NUCLEOTIDE SEQUENCE [LARGE SCALE GENOMIC DNA]</scope>
    <source>
        <strain evidence="1">BeAr427036</strain>
    </source>
</reference>
<organism evidence="1 2">
    <name type="scientific">Itacaiunas virus</name>
    <dbReference type="NCBI Taxonomy" id="490111"/>
    <lineage>
        <taxon>Viruses</taxon>
        <taxon>Riboviria</taxon>
        <taxon>Orthornavirae</taxon>
        <taxon>Negarnaviricota</taxon>
        <taxon>Haploviricotina</taxon>
        <taxon>Monjiviricetes</taxon>
        <taxon>Mononegavirales</taxon>
        <taxon>Rhabdoviridae</taxon>
        <taxon>Alpharhabdovirinae</taxon>
        <taxon>Curiovirus</taxon>
        <taxon>Curiovirus itacaiunas</taxon>
    </lineage>
</organism>
<accession>A0A0D3R1F4</accession>
<keyword evidence="2" id="KW-1185">Reference proteome</keyword>